<dbReference type="AlphaFoldDB" id="A0AA35P5H9"/>
<proteinExistence type="predicted"/>
<name>A0AA35P5H9_9SAUR</name>
<keyword evidence="2" id="KW-1185">Reference proteome</keyword>
<evidence type="ECO:0000313" key="2">
    <source>
        <dbReference type="Proteomes" id="UP001178461"/>
    </source>
</evidence>
<reference evidence="1" key="1">
    <citation type="submission" date="2022-12" db="EMBL/GenBank/DDBJ databases">
        <authorList>
            <person name="Alioto T."/>
            <person name="Alioto T."/>
            <person name="Gomez Garrido J."/>
        </authorList>
    </citation>
    <scope>NUCLEOTIDE SEQUENCE</scope>
</reference>
<protein>
    <submittedName>
        <fullName evidence="1">Uncharacterized protein</fullName>
    </submittedName>
</protein>
<accession>A0AA35P5H9</accession>
<sequence length="149" mass="16867">MAQKVKTILFAEGFRNGLVLTEGRCLGSAFALYAAIWPSCFYTINFTKKVVRAKLVPCNKILCCNLINKCFFLFKVQMVEESPVLSYLLKETQWKLMARRGLSFTIHCATRSGLEGEMNTTFYVGGEHLELTVVCERCEVAALPRRHST</sequence>
<gene>
    <name evidence="1" type="ORF">PODLI_1B019446</name>
</gene>
<dbReference type="EMBL" id="OX395131">
    <property type="protein sequence ID" value="CAI5776351.1"/>
    <property type="molecule type" value="Genomic_DNA"/>
</dbReference>
<dbReference type="Proteomes" id="UP001178461">
    <property type="component" value="Chromosome 6"/>
</dbReference>
<evidence type="ECO:0000313" key="1">
    <source>
        <dbReference type="EMBL" id="CAI5776351.1"/>
    </source>
</evidence>
<organism evidence="1 2">
    <name type="scientific">Podarcis lilfordi</name>
    <name type="common">Lilford's wall lizard</name>
    <dbReference type="NCBI Taxonomy" id="74358"/>
    <lineage>
        <taxon>Eukaryota</taxon>
        <taxon>Metazoa</taxon>
        <taxon>Chordata</taxon>
        <taxon>Craniata</taxon>
        <taxon>Vertebrata</taxon>
        <taxon>Euteleostomi</taxon>
        <taxon>Lepidosauria</taxon>
        <taxon>Squamata</taxon>
        <taxon>Bifurcata</taxon>
        <taxon>Unidentata</taxon>
        <taxon>Episquamata</taxon>
        <taxon>Laterata</taxon>
        <taxon>Lacertibaenia</taxon>
        <taxon>Lacertidae</taxon>
        <taxon>Podarcis</taxon>
    </lineage>
</organism>